<dbReference type="CDD" id="cd11313">
    <property type="entry name" value="AmyAc_arch_bac_AmyA"/>
    <property type="match status" value="1"/>
</dbReference>
<keyword evidence="3" id="KW-1185">Reference proteome</keyword>
<evidence type="ECO:0000313" key="2">
    <source>
        <dbReference type="EMBL" id="BEP27864.1"/>
    </source>
</evidence>
<dbReference type="KEGG" id="hprf:HLPR_01950"/>
<dbReference type="GO" id="GO:0005975">
    <property type="term" value="P:carbohydrate metabolic process"/>
    <property type="evidence" value="ECO:0007669"/>
    <property type="project" value="InterPro"/>
</dbReference>
<feature type="domain" description="Glycosyl hydrolase family 13 catalytic" evidence="1">
    <location>
        <begin position="16"/>
        <end position="348"/>
    </location>
</feature>
<evidence type="ECO:0000259" key="1">
    <source>
        <dbReference type="SMART" id="SM00642"/>
    </source>
</evidence>
<sequence>MAKNTSKDLRNLSIYSIYLRNHGKINTFDGLKNDLKRIKSMNFDAIWLLPVHPIGTVNKKGTLGCPYSIKDYGEINPNYGTKESFKDFIDASHKENLKVIIDVVYNHTSYDSLLYKTHPKYFIKNNKGEPICKADDWTDVIDLDYSNRDLWKLLIDYLKEYSDLGVDGFRCDVASLVPVEFWKEAREKIAKINPNTIWLAESVHKSFIKELSVLGYKAYSDSELYQAFDILYDYDIHPEYMDFIGGKISLTKYIDSVKNQDKIYPKNYVKLRFIENHDQKRMSSLVKTMDEKINFTILSYLLKGATLVYAGQETKDTFTPSLFEKDPVNFDGTMPEYVNLINTLNTLTKDEIFKTDKVKYEVINEDLLVIRYDRDQLLALINFSEKPISCDLNLIGNYINILENTVINSAKPTKINKPLIFKKIK</sequence>
<dbReference type="AlphaFoldDB" id="A0AAU9E0H5"/>
<reference evidence="2 3" key="1">
    <citation type="submission" date="2023-08" db="EMBL/GenBank/DDBJ databases">
        <title>Helicovermis profunda gen. nov., sp. nov., a novel mesophilic, fermentative bacterium within the Bacillota from a deep-sea hydrothermal vent chimney.</title>
        <authorList>
            <person name="Miyazaki U."/>
            <person name="Mizutani D."/>
            <person name="Hashimoto Y."/>
            <person name="Tame A."/>
            <person name="Sawayama S."/>
            <person name="Miyazaki J."/>
            <person name="Takai K."/>
            <person name="Nakagawa S."/>
        </authorList>
    </citation>
    <scope>NUCLEOTIDE SEQUENCE [LARGE SCALE GENOMIC DNA]</scope>
    <source>
        <strain evidence="2 3">S502</strain>
    </source>
</reference>
<gene>
    <name evidence="2" type="ORF">HLPR_01950</name>
</gene>
<proteinExistence type="predicted"/>
<dbReference type="SMART" id="SM00642">
    <property type="entry name" value="Aamy"/>
    <property type="match status" value="1"/>
</dbReference>
<protein>
    <submittedName>
        <fullName evidence="2">Alpha-amylase family glycosyl hydrolase</fullName>
    </submittedName>
</protein>
<dbReference type="Pfam" id="PF00128">
    <property type="entry name" value="Alpha-amylase"/>
    <property type="match status" value="2"/>
</dbReference>
<name>A0AAU9E0H5_9FIRM</name>
<dbReference type="SUPFAM" id="SSF51445">
    <property type="entry name" value="(Trans)glycosidases"/>
    <property type="match status" value="1"/>
</dbReference>
<keyword evidence="2" id="KW-0378">Hydrolase</keyword>
<dbReference type="GO" id="GO:0016787">
    <property type="term" value="F:hydrolase activity"/>
    <property type="evidence" value="ECO:0007669"/>
    <property type="project" value="UniProtKB-KW"/>
</dbReference>
<dbReference type="RefSeq" id="WP_338536223.1">
    <property type="nucleotide sequence ID" value="NZ_AP028654.1"/>
</dbReference>
<dbReference type="EMBL" id="AP028654">
    <property type="protein sequence ID" value="BEP27864.1"/>
    <property type="molecule type" value="Genomic_DNA"/>
</dbReference>
<organism evidence="2 3">
    <name type="scientific">Helicovermis profundi</name>
    <dbReference type="NCBI Taxonomy" id="3065157"/>
    <lineage>
        <taxon>Bacteria</taxon>
        <taxon>Bacillati</taxon>
        <taxon>Bacillota</taxon>
        <taxon>Clostridia</taxon>
        <taxon>Helicovermis</taxon>
    </lineage>
</organism>
<dbReference type="Proteomes" id="UP001321786">
    <property type="component" value="Chromosome"/>
</dbReference>
<dbReference type="PANTHER" id="PTHR47786:SF2">
    <property type="entry name" value="GLYCOSYL HYDROLASE FAMILY 13 CATALYTIC DOMAIN-CONTAINING PROTEIN"/>
    <property type="match status" value="1"/>
</dbReference>
<dbReference type="Gene3D" id="3.20.20.80">
    <property type="entry name" value="Glycosidases"/>
    <property type="match status" value="1"/>
</dbReference>
<dbReference type="PANTHER" id="PTHR47786">
    <property type="entry name" value="ALPHA-1,4-GLUCAN:MALTOSE-1-PHOSPHATE MALTOSYLTRANSFERASE"/>
    <property type="match status" value="1"/>
</dbReference>
<evidence type="ECO:0000313" key="3">
    <source>
        <dbReference type="Proteomes" id="UP001321786"/>
    </source>
</evidence>
<accession>A0AAU9E0H5</accession>
<dbReference type="InterPro" id="IPR006047">
    <property type="entry name" value="GH13_cat_dom"/>
</dbReference>
<dbReference type="InterPro" id="IPR017853">
    <property type="entry name" value="GH"/>
</dbReference>